<evidence type="ECO:0000256" key="10">
    <source>
        <dbReference type="ARBA" id="ARBA00023002"/>
    </source>
</evidence>
<dbReference type="InterPro" id="IPR003828">
    <property type="entry name" value="QueH"/>
</dbReference>
<dbReference type="PANTHER" id="PTHR36701:SF1">
    <property type="entry name" value="EPOXYQUEUOSINE REDUCTASE QUEH"/>
    <property type="match status" value="1"/>
</dbReference>
<dbReference type="STRING" id="137733.SAMN05421767_1375"/>
<dbReference type="UniPathway" id="UPA00392"/>
<evidence type="ECO:0000256" key="9">
    <source>
        <dbReference type="ARBA" id="ARBA00022785"/>
    </source>
</evidence>
<comment type="similarity">
    <text evidence="3 17">Belongs to the QueH family.</text>
</comment>
<evidence type="ECO:0000256" key="5">
    <source>
        <dbReference type="ARBA" id="ARBA00016895"/>
    </source>
</evidence>
<keyword evidence="6 17" id="KW-0004">4Fe-4S</keyword>
<evidence type="ECO:0000313" key="19">
    <source>
        <dbReference type="EMBL" id="SER32998.1"/>
    </source>
</evidence>
<accession>A0A1H9NAT2</accession>
<evidence type="ECO:0000256" key="1">
    <source>
        <dbReference type="ARBA" id="ARBA00002268"/>
    </source>
</evidence>
<evidence type="ECO:0000256" key="17">
    <source>
        <dbReference type="HAMAP-Rule" id="MF_02089"/>
    </source>
</evidence>
<evidence type="ECO:0000256" key="4">
    <source>
        <dbReference type="ARBA" id="ARBA00012622"/>
    </source>
</evidence>
<evidence type="ECO:0000313" key="20">
    <source>
        <dbReference type="Proteomes" id="UP000198556"/>
    </source>
</evidence>
<evidence type="ECO:0000256" key="11">
    <source>
        <dbReference type="ARBA" id="ARBA00023004"/>
    </source>
</evidence>
<feature type="binding site" evidence="17">
    <location>
        <position position="46"/>
    </location>
    <ligand>
        <name>[4Fe-4S] cluster</name>
        <dbReference type="ChEBI" id="CHEBI:49883"/>
    </ligand>
</feature>
<keyword evidence="12 17" id="KW-0411">Iron-sulfur</keyword>
<comment type="function">
    <text evidence="1 17">Catalyzes the conversion of epoxyqueuosine (oQ) to queuosine (Q), which is a hypermodified base found in the wobble positions of tRNA(Asp), tRNA(Asn), tRNA(His) and tRNA(Tyr).</text>
</comment>
<gene>
    <name evidence="17" type="primary">queH</name>
    <name evidence="19" type="ORF">SAMN05421767_1375</name>
</gene>
<dbReference type="GO" id="GO:0052693">
    <property type="term" value="F:epoxyqueuosine reductase activity"/>
    <property type="evidence" value="ECO:0007669"/>
    <property type="project" value="UniProtKB-UniRule"/>
</dbReference>
<comment type="pathway">
    <text evidence="2 17">tRNA modification; tRNA-queuosine biosynthesis.</text>
</comment>
<evidence type="ECO:0000256" key="13">
    <source>
        <dbReference type="ARBA" id="ARBA00023157"/>
    </source>
</evidence>
<keyword evidence="7 17" id="KW-0819">tRNA processing</keyword>
<dbReference type="OrthoDB" id="9801033at2"/>
<dbReference type="Proteomes" id="UP000198556">
    <property type="component" value="Unassembled WGS sequence"/>
</dbReference>
<dbReference type="EC" id="1.17.99.6" evidence="4 17"/>
<keyword evidence="13 17" id="KW-1015">Disulfide bond</keyword>
<dbReference type="PANTHER" id="PTHR36701">
    <property type="entry name" value="EPOXYQUEUOSINE REDUCTASE QUEH"/>
    <property type="match status" value="1"/>
</dbReference>
<evidence type="ECO:0000256" key="8">
    <source>
        <dbReference type="ARBA" id="ARBA00022723"/>
    </source>
</evidence>
<keyword evidence="14 17" id="KW-0676">Redox-active center</keyword>
<keyword evidence="20" id="KW-1185">Reference proteome</keyword>
<evidence type="ECO:0000256" key="2">
    <source>
        <dbReference type="ARBA" id="ARBA00004691"/>
    </source>
</evidence>
<evidence type="ECO:0000256" key="14">
    <source>
        <dbReference type="ARBA" id="ARBA00023284"/>
    </source>
</evidence>
<feature type="region of interest" description="Disordered" evidence="18">
    <location>
        <begin position="267"/>
        <end position="286"/>
    </location>
</feature>
<dbReference type="AlphaFoldDB" id="A0A1H9NAT2"/>
<proteinExistence type="inferred from homology"/>
<evidence type="ECO:0000256" key="6">
    <source>
        <dbReference type="ARBA" id="ARBA00022485"/>
    </source>
</evidence>
<keyword evidence="9 17" id="KW-0671">Queuosine biosynthesis</keyword>
<evidence type="ECO:0000256" key="18">
    <source>
        <dbReference type="SAM" id="MobiDB-lite"/>
    </source>
</evidence>
<feature type="disulfide bond" description="Redox-active" evidence="17">
    <location>
        <begin position="214"/>
        <end position="216"/>
    </location>
</feature>
<dbReference type="Pfam" id="PF02677">
    <property type="entry name" value="QueH"/>
    <property type="match status" value="1"/>
</dbReference>
<sequence>MEEFTNATKYLEKLKNQKVNYDNVLRKMIKEWETKGLRPKIMMHTCCAPCSTYTLEFLAQYADITIFFSNSNIHPKTEYMRRAIEQRKFIEKFNERTNNHVNFLEDAYDPHTFVKMVQENHLEEAREGGERCTACFNMRLDRVAQIAQEQGFDFFGSALTISPKKNSQVVNQVGLEVQKVYSVAYLPSDFKKNMGYQRSIEMCKEYDVYRQCYCGCVFAAKIQGVDMKEVNRDAREYLKQEAMNAENGEVPMVKRAEIPFRYVVKDQQQAQSSEKQNDQHASDCGC</sequence>
<keyword evidence="11 17" id="KW-0408">Iron</keyword>
<keyword evidence="8 17" id="KW-0479">Metal-binding</keyword>
<feature type="binding site" evidence="17">
    <location>
        <position position="135"/>
    </location>
    <ligand>
        <name>[4Fe-4S] cluster</name>
        <dbReference type="ChEBI" id="CHEBI:49883"/>
    </ligand>
</feature>
<dbReference type="EMBL" id="FOGF01000037">
    <property type="protein sequence ID" value="SER32998.1"/>
    <property type="molecule type" value="Genomic_DNA"/>
</dbReference>
<protein>
    <recommendedName>
        <fullName evidence="5 17">Epoxyqueuosine reductase QueH</fullName>
        <ecNumber evidence="4 17">1.17.99.6</ecNumber>
    </recommendedName>
    <alternativeName>
        <fullName evidence="15 17">Queuosine biosynthesis protein QueH</fullName>
    </alternativeName>
</protein>
<dbReference type="GO" id="GO:0051539">
    <property type="term" value="F:4 iron, 4 sulfur cluster binding"/>
    <property type="evidence" value="ECO:0007669"/>
    <property type="project" value="UniProtKB-UniRule"/>
</dbReference>
<name>A0A1H9NAT2_9LACT</name>
<feature type="binding site" evidence="17">
    <location>
        <position position="47"/>
    </location>
    <ligand>
        <name>[4Fe-4S] cluster</name>
        <dbReference type="ChEBI" id="CHEBI:49883"/>
    </ligand>
</feature>
<dbReference type="RefSeq" id="WP_089747464.1">
    <property type="nucleotide sequence ID" value="NZ_FOGF01000037.1"/>
</dbReference>
<keyword evidence="10 17" id="KW-0560">Oxidoreductase</keyword>
<reference evidence="19 20" key="1">
    <citation type="submission" date="2016-10" db="EMBL/GenBank/DDBJ databases">
        <authorList>
            <person name="de Groot N.N."/>
        </authorList>
    </citation>
    <scope>NUCLEOTIDE SEQUENCE [LARGE SCALE GENOMIC DNA]</scope>
    <source>
        <strain evidence="19 20">DSM 15827</strain>
    </source>
</reference>
<comment type="catalytic activity">
    <reaction evidence="16 17">
        <text>epoxyqueuosine(34) in tRNA + AH2 = queuosine(34) in tRNA + A + H2O</text>
        <dbReference type="Rhea" id="RHEA:32159"/>
        <dbReference type="Rhea" id="RHEA-COMP:18571"/>
        <dbReference type="Rhea" id="RHEA-COMP:18582"/>
        <dbReference type="ChEBI" id="CHEBI:13193"/>
        <dbReference type="ChEBI" id="CHEBI:15377"/>
        <dbReference type="ChEBI" id="CHEBI:17499"/>
        <dbReference type="ChEBI" id="CHEBI:194431"/>
        <dbReference type="ChEBI" id="CHEBI:194443"/>
        <dbReference type="EC" id="1.17.99.6"/>
    </reaction>
</comment>
<evidence type="ECO:0000256" key="15">
    <source>
        <dbReference type="ARBA" id="ARBA00031446"/>
    </source>
</evidence>
<feature type="binding site" evidence="17">
    <location>
        <position position="132"/>
    </location>
    <ligand>
        <name>[4Fe-4S] cluster</name>
        <dbReference type="ChEBI" id="CHEBI:49883"/>
    </ligand>
</feature>
<organism evidence="19 20">
    <name type="scientific">Granulicatella balaenopterae</name>
    <dbReference type="NCBI Taxonomy" id="137733"/>
    <lineage>
        <taxon>Bacteria</taxon>
        <taxon>Bacillati</taxon>
        <taxon>Bacillota</taxon>
        <taxon>Bacilli</taxon>
        <taxon>Lactobacillales</taxon>
        <taxon>Carnobacteriaceae</taxon>
        <taxon>Granulicatella</taxon>
    </lineage>
</organism>
<dbReference type="GO" id="GO:0046872">
    <property type="term" value="F:metal ion binding"/>
    <property type="evidence" value="ECO:0007669"/>
    <property type="project" value="UniProtKB-KW"/>
</dbReference>
<dbReference type="HAMAP" id="MF_02089">
    <property type="entry name" value="QueH"/>
    <property type="match status" value="1"/>
</dbReference>
<evidence type="ECO:0000256" key="3">
    <source>
        <dbReference type="ARBA" id="ARBA00008207"/>
    </source>
</evidence>
<evidence type="ECO:0000256" key="16">
    <source>
        <dbReference type="ARBA" id="ARBA00047415"/>
    </source>
</evidence>
<dbReference type="GO" id="GO:0008616">
    <property type="term" value="P:tRNA queuosine(34) biosynthetic process"/>
    <property type="evidence" value="ECO:0007669"/>
    <property type="project" value="UniProtKB-UniRule"/>
</dbReference>
<feature type="compositionally biased region" description="Basic and acidic residues" evidence="18">
    <location>
        <begin position="275"/>
        <end position="286"/>
    </location>
</feature>
<evidence type="ECO:0000256" key="12">
    <source>
        <dbReference type="ARBA" id="ARBA00023014"/>
    </source>
</evidence>
<evidence type="ECO:0000256" key="7">
    <source>
        <dbReference type="ARBA" id="ARBA00022694"/>
    </source>
</evidence>